<comment type="caution">
    <text evidence="1">The sequence shown here is derived from an EMBL/GenBank/DDBJ whole genome shotgun (WGS) entry which is preliminary data.</text>
</comment>
<reference evidence="1" key="1">
    <citation type="submission" date="2022-11" db="EMBL/GenBank/DDBJ databases">
        <title>Genome Resource of Sclerotinia nivalis Strain SnTB1, a Plant Pathogen Isolated from American Ginseng.</title>
        <authorList>
            <person name="Fan S."/>
        </authorList>
    </citation>
    <scope>NUCLEOTIDE SEQUENCE</scope>
    <source>
        <strain evidence="1">SnTB1</strain>
    </source>
</reference>
<keyword evidence="2" id="KW-1185">Reference proteome</keyword>
<dbReference type="AlphaFoldDB" id="A0A9X0DFQ3"/>
<evidence type="ECO:0000313" key="2">
    <source>
        <dbReference type="Proteomes" id="UP001152300"/>
    </source>
</evidence>
<sequence length="71" mass="7861">MESSRLSNLHHYQLNTSSLCKRLDASEQLQHGTYGVRALGETWIRYDFASATESEATTLLASACSGPFTHL</sequence>
<accession>A0A9X0DFQ3</accession>
<evidence type="ECO:0000313" key="1">
    <source>
        <dbReference type="EMBL" id="KAJ8060825.1"/>
    </source>
</evidence>
<proteinExistence type="predicted"/>
<name>A0A9X0DFQ3_9HELO</name>
<organism evidence="1 2">
    <name type="scientific">Sclerotinia nivalis</name>
    <dbReference type="NCBI Taxonomy" id="352851"/>
    <lineage>
        <taxon>Eukaryota</taxon>
        <taxon>Fungi</taxon>
        <taxon>Dikarya</taxon>
        <taxon>Ascomycota</taxon>
        <taxon>Pezizomycotina</taxon>
        <taxon>Leotiomycetes</taxon>
        <taxon>Helotiales</taxon>
        <taxon>Sclerotiniaceae</taxon>
        <taxon>Sclerotinia</taxon>
    </lineage>
</organism>
<dbReference type="Proteomes" id="UP001152300">
    <property type="component" value="Unassembled WGS sequence"/>
</dbReference>
<protein>
    <submittedName>
        <fullName evidence="1">Uncharacterized protein</fullName>
    </submittedName>
</protein>
<dbReference type="EMBL" id="JAPEIS010000012">
    <property type="protein sequence ID" value="KAJ8060825.1"/>
    <property type="molecule type" value="Genomic_DNA"/>
</dbReference>
<gene>
    <name evidence="1" type="ORF">OCU04_009909</name>
</gene>